<dbReference type="EMBL" id="LNIX01000002">
    <property type="protein sequence ID" value="OXA60511.1"/>
    <property type="molecule type" value="Genomic_DNA"/>
</dbReference>
<protein>
    <recommendedName>
        <fullName evidence="7">Palmitoyltransferase</fullName>
        <ecNumber evidence="7">2.3.1.225</ecNumber>
    </recommendedName>
</protein>
<keyword evidence="6 7" id="KW-0012">Acyltransferase</keyword>
<dbReference type="Proteomes" id="UP000198287">
    <property type="component" value="Unassembled WGS sequence"/>
</dbReference>
<evidence type="ECO:0000256" key="7">
    <source>
        <dbReference type="RuleBase" id="RU079119"/>
    </source>
</evidence>
<evidence type="ECO:0000256" key="1">
    <source>
        <dbReference type="ARBA" id="ARBA00004141"/>
    </source>
</evidence>
<feature type="transmembrane region" description="Helical" evidence="7">
    <location>
        <begin position="172"/>
        <end position="199"/>
    </location>
</feature>
<dbReference type="EC" id="2.3.1.225" evidence="7"/>
<dbReference type="PROSITE" id="PS50216">
    <property type="entry name" value="DHHC"/>
    <property type="match status" value="1"/>
</dbReference>
<evidence type="ECO:0000259" key="9">
    <source>
        <dbReference type="Pfam" id="PF01529"/>
    </source>
</evidence>
<proteinExistence type="inferred from homology"/>
<feature type="transmembrane region" description="Helical" evidence="7">
    <location>
        <begin position="46"/>
        <end position="63"/>
    </location>
</feature>
<comment type="similarity">
    <text evidence="7">Belongs to the DHHC palmitoyltransferase family.</text>
</comment>
<evidence type="ECO:0000256" key="5">
    <source>
        <dbReference type="ARBA" id="ARBA00023136"/>
    </source>
</evidence>
<dbReference type="PANTHER" id="PTHR22883">
    <property type="entry name" value="ZINC FINGER DHHC DOMAIN CONTAINING PROTEIN"/>
    <property type="match status" value="1"/>
</dbReference>
<feature type="transmembrane region" description="Helical" evidence="7">
    <location>
        <begin position="75"/>
        <end position="96"/>
    </location>
</feature>
<evidence type="ECO:0000313" key="11">
    <source>
        <dbReference type="Proteomes" id="UP000198287"/>
    </source>
</evidence>
<dbReference type="OrthoDB" id="272303at2759"/>
<feature type="domain" description="Palmitoyltransferase DHHC" evidence="9">
    <location>
        <begin position="128"/>
        <end position="202"/>
    </location>
</feature>
<dbReference type="InterPro" id="IPR001594">
    <property type="entry name" value="Palmitoyltrfase_DHHC"/>
</dbReference>
<comment type="domain">
    <text evidence="7">The DHHC domain is required for palmitoyltransferase activity.</text>
</comment>
<dbReference type="GO" id="GO:0019706">
    <property type="term" value="F:protein-cysteine S-palmitoyltransferase activity"/>
    <property type="evidence" value="ECO:0007669"/>
    <property type="project" value="UniProtKB-EC"/>
</dbReference>
<dbReference type="GO" id="GO:0005783">
    <property type="term" value="C:endoplasmic reticulum"/>
    <property type="evidence" value="ECO:0007669"/>
    <property type="project" value="TreeGrafter"/>
</dbReference>
<evidence type="ECO:0000256" key="6">
    <source>
        <dbReference type="ARBA" id="ARBA00023315"/>
    </source>
</evidence>
<feature type="region of interest" description="Disordered" evidence="8">
    <location>
        <begin position="465"/>
        <end position="486"/>
    </location>
</feature>
<dbReference type="PANTHER" id="PTHR22883:SF203">
    <property type="entry name" value="PALMITOYLTRANSFERASE"/>
    <property type="match status" value="1"/>
</dbReference>
<gene>
    <name evidence="10" type="ORF">Fcan01_06049</name>
</gene>
<sequence>MKIKHRIGSCMTNFCSLQNHLIEIEPQHRKWRRIHGMELPLHPQQILVWVLMTLFLIFTYVFLIPDLPPAYALPVYIATSITYATMMISYFAATLIDPGHPAVRSAKLRKPVPEFDRTKHAHVIENGRCHLCNITVFHQRTKHCSICNKCVDNFDHHCRWLNQCVGGRNYKFFVITVVSSILACALIISFSVIVLVRIFTTNGISNEPLRLDYNGDNNTVGNFSISNNHSRIAQKPESRELPKKLNISDLADHDGLSVLNEKNTAISNNSINNTNNNSRITKSYLIDEYRVPKTVMYIFVSVICIVAVGMLIHLLVFHIYIGCKGLTTYEYLKPTPIVFKPPDEEIKDLDGIEETRHNGKNGFSRRQTIESVKDSHERINIENKSSIEQQSEDDIWSTMTEIDLNAPEGATLPRVANTNHRPSSGQETNLVRSNNLKNSNGTDETLHKKYFKSISKPYRGLTGLLGKNSNKINPRASIHNDETNTT</sequence>
<keyword evidence="5 7" id="KW-0472">Membrane</keyword>
<organism evidence="10 11">
    <name type="scientific">Folsomia candida</name>
    <name type="common">Springtail</name>
    <dbReference type="NCBI Taxonomy" id="158441"/>
    <lineage>
        <taxon>Eukaryota</taxon>
        <taxon>Metazoa</taxon>
        <taxon>Ecdysozoa</taxon>
        <taxon>Arthropoda</taxon>
        <taxon>Hexapoda</taxon>
        <taxon>Collembola</taxon>
        <taxon>Entomobryomorpha</taxon>
        <taxon>Isotomoidea</taxon>
        <taxon>Isotomidae</taxon>
        <taxon>Proisotominae</taxon>
        <taxon>Folsomia</taxon>
    </lineage>
</organism>
<evidence type="ECO:0000313" key="10">
    <source>
        <dbReference type="EMBL" id="OXA60511.1"/>
    </source>
</evidence>
<dbReference type="AlphaFoldDB" id="A0A226EUN1"/>
<feature type="region of interest" description="Disordered" evidence="8">
    <location>
        <begin position="418"/>
        <end position="443"/>
    </location>
</feature>
<accession>A0A226EUN1</accession>
<dbReference type="GO" id="GO:0016020">
    <property type="term" value="C:membrane"/>
    <property type="evidence" value="ECO:0007669"/>
    <property type="project" value="UniProtKB-SubCell"/>
</dbReference>
<evidence type="ECO:0000256" key="4">
    <source>
        <dbReference type="ARBA" id="ARBA00022989"/>
    </source>
</evidence>
<dbReference type="OMA" id="EIEPQHR"/>
<reference evidence="10 11" key="1">
    <citation type="submission" date="2015-12" db="EMBL/GenBank/DDBJ databases">
        <title>The genome of Folsomia candida.</title>
        <authorList>
            <person name="Faddeeva A."/>
            <person name="Derks M.F."/>
            <person name="Anvar Y."/>
            <person name="Smit S."/>
            <person name="Van Straalen N."/>
            <person name="Roelofs D."/>
        </authorList>
    </citation>
    <scope>NUCLEOTIDE SEQUENCE [LARGE SCALE GENOMIC DNA]</scope>
    <source>
        <strain evidence="10 11">VU population</strain>
        <tissue evidence="10">Whole body</tissue>
    </source>
</reference>
<evidence type="ECO:0000256" key="2">
    <source>
        <dbReference type="ARBA" id="ARBA00022679"/>
    </source>
</evidence>
<keyword evidence="3 7" id="KW-0812">Transmembrane</keyword>
<comment type="subcellular location">
    <subcellularLocation>
        <location evidence="1">Membrane</location>
        <topology evidence="1">Multi-pass membrane protein</topology>
    </subcellularLocation>
</comment>
<comment type="caution">
    <text evidence="10">The sequence shown here is derived from an EMBL/GenBank/DDBJ whole genome shotgun (WGS) entry which is preliminary data.</text>
</comment>
<evidence type="ECO:0000256" key="3">
    <source>
        <dbReference type="ARBA" id="ARBA00022692"/>
    </source>
</evidence>
<dbReference type="GO" id="GO:0006612">
    <property type="term" value="P:protein targeting to membrane"/>
    <property type="evidence" value="ECO:0007669"/>
    <property type="project" value="TreeGrafter"/>
</dbReference>
<dbReference type="Pfam" id="PF01529">
    <property type="entry name" value="DHHC"/>
    <property type="match status" value="1"/>
</dbReference>
<dbReference type="STRING" id="158441.A0A226EUN1"/>
<keyword evidence="2 7" id="KW-0808">Transferase</keyword>
<keyword evidence="11" id="KW-1185">Reference proteome</keyword>
<evidence type="ECO:0000256" key="8">
    <source>
        <dbReference type="SAM" id="MobiDB-lite"/>
    </source>
</evidence>
<dbReference type="GO" id="GO:0005794">
    <property type="term" value="C:Golgi apparatus"/>
    <property type="evidence" value="ECO:0007669"/>
    <property type="project" value="TreeGrafter"/>
</dbReference>
<name>A0A226EUN1_FOLCA</name>
<feature type="transmembrane region" description="Helical" evidence="7">
    <location>
        <begin position="295"/>
        <end position="321"/>
    </location>
</feature>
<dbReference type="InterPro" id="IPR039859">
    <property type="entry name" value="PFA4/ZDH16/20/ERF2-like"/>
</dbReference>
<comment type="catalytic activity">
    <reaction evidence="7">
        <text>L-cysteinyl-[protein] + hexadecanoyl-CoA = S-hexadecanoyl-L-cysteinyl-[protein] + CoA</text>
        <dbReference type="Rhea" id="RHEA:36683"/>
        <dbReference type="Rhea" id="RHEA-COMP:10131"/>
        <dbReference type="Rhea" id="RHEA-COMP:11032"/>
        <dbReference type="ChEBI" id="CHEBI:29950"/>
        <dbReference type="ChEBI" id="CHEBI:57287"/>
        <dbReference type="ChEBI" id="CHEBI:57379"/>
        <dbReference type="ChEBI" id="CHEBI:74151"/>
        <dbReference type="EC" id="2.3.1.225"/>
    </reaction>
</comment>
<keyword evidence="4 7" id="KW-1133">Transmembrane helix</keyword>